<dbReference type="GeneID" id="8440122"/>
<gene>
    <name evidence="3" type="ORF">UREG_04785</name>
</gene>
<dbReference type="InterPro" id="IPR059238">
    <property type="entry name" value="UBX1_UBXN9"/>
</dbReference>
<dbReference type="PROSITE" id="PS50033">
    <property type="entry name" value="UBX"/>
    <property type="match status" value="1"/>
</dbReference>
<dbReference type="KEGG" id="ure:UREG_04785"/>
<dbReference type="InParanoid" id="C4JUI2"/>
<dbReference type="AlphaFoldDB" id="C4JUI2"/>
<evidence type="ECO:0000259" key="2">
    <source>
        <dbReference type="PROSITE" id="PS50033"/>
    </source>
</evidence>
<dbReference type="PANTHER" id="PTHR46467">
    <property type="entry name" value="TETHER CONTAINING UBX DOMAIN FOR GLUT4"/>
    <property type="match status" value="1"/>
</dbReference>
<organism evidence="3 4">
    <name type="scientific">Uncinocarpus reesii (strain UAMH 1704)</name>
    <dbReference type="NCBI Taxonomy" id="336963"/>
    <lineage>
        <taxon>Eukaryota</taxon>
        <taxon>Fungi</taxon>
        <taxon>Dikarya</taxon>
        <taxon>Ascomycota</taxon>
        <taxon>Pezizomycotina</taxon>
        <taxon>Eurotiomycetes</taxon>
        <taxon>Eurotiomycetidae</taxon>
        <taxon>Onygenales</taxon>
        <taxon>Onygenaceae</taxon>
        <taxon>Uncinocarpus</taxon>
    </lineage>
</organism>
<dbReference type="RefSeq" id="XP_002584096.1">
    <property type="nucleotide sequence ID" value="XM_002584050.1"/>
</dbReference>
<dbReference type="GO" id="GO:0005737">
    <property type="term" value="C:cytoplasm"/>
    <property type="evidence" value="ECO:0007669"/>
    <property type="project" value="TreeGrafter"/>
</dbReference>
<dbReference type="InterPro" id="IPR029071">
    <property type="entry name" value="Ubiquitin-like_domsf"/>
</dbReference>
<dbReference type="InterPro" id="IPR021569">
    <property type="entry name" value="TUG-UBL1"/>
</dbReference>
<feature type="region of interest" description="Disordered" evidence="1">
    <location>
        <begin position="475"/>
        <end position="512"/>
    </location>
</feature>
<name>C4JUI2_UNCRE</name>
<dbReference type="VEuPathDB" id="FungiDB:UREG_04785"/>
<dbReference type="OrthoDB" id="440781at2759"/>
<sequence length="512" mass="55198">MSSHVVVIDTTARRATIKVTPAKHLSDVLGEACAKLGLDATQYGLKHQKKSLDLSLSIRLSGLSSGAKLELVQLSRSPSIVSIALQLPESEAADVPGCRLMDKFPSNTTLWLILRKFESGVAGNGVSRNLTARGAPAITPGATGSGRLFYETPVIQIMSKEFVSFTDLQKTLAQVGLNSGNALLRLNFRVTDRPLEEAMNEIDAYFASVDADQQTPLEKSPPAIETPASSGPVEGAPEITPQSTPSNADAELEEASVSKAEMTQPAPEQSSHPLVSSRPVTIFAPPTASTPQSAQTPYKEEDYIPTVDHAKAHQRRLNTAGRNTRLAGDAELALQEAAIKERLARVTEVEIKVRFPDQSQVVSKFTREDTAHSLHEFVRNCLDTPLAKEGFILSYFPNVSHDPIAQKGQVIIPDAPNTYLIADLKMNGRVLVNFLWKENAALAMRSTGAPLLRAELRERASQIKVEEVAAVPVEESEGNKQSWLNKLGGGDRGGKKGGGGGVPKWLKLPGKK</sequence>
<keyword evidence="4" id="KW-1185">Reference proteome</keyword>
<dbReference type="GO" id="GO:0006886">
    <property type="term" value="P:intracellular protein transport"/>
    <property type="evidence" value="ECO:0007669"/>
    <property type="project" value="TreeGrafter"/>
</dbReference>
<feature type="domain" description="UBX" evidence="2">
    <location>
        <begin position="344"/>
        <end position="432"/>
    </location>
</feature>
<evidence type="ECO:0000313" key="3">
    <source>
        <dbReference type="EMBL" id="EEP79943.1"/>
    </source>
</evidence>
<dbReference type="SUPFAM" id="SSF54236">
    <property type="entry name" value="Ubiquitin-like"/>
    <property type="match status" value="2"/>
</dbReference>
<dbReference type="CDD" id="cd17075">
    <property type="entry name" value="UBX1_UBXN9"/>
    <property type="match status" value="1"/>
</dbReference>
<dbReference type="GO" id="GO:0005634">
    <property type="term" value="C:nucleus"/>
    <property type="evidence" value="ECO:0007669"/>
    <property type="project" value="TreeGrafter"/>
</dbReference>
<evidence type="ECO:0000313" key="4">
    <source>
        <dbReference type="Proteomes" id="UP000002058"/>
    </source>
</evidence>
<dbReference type="Proteomes" id="UP000002058">
    <property type="component" value="Unassembled WGS sequence"/>
</dbReference>
<dbReference type="OMA" id="APKYDWG"/>
<feature type="compositionally biased region" description="Low complexity" evidence="1">
    <location>
        <begin position="503"/>
        <end position="512"/>
    </location>
</feature>
<dbReference type="HOGENOM" id="CLU_534160_0_0_1"/>
<dbReference type="eggNOG" id="KOG2699">
    <property type="taxonomic scope" value="Eukaryota"/>
</dbReference>
<dbReference type="PANTHER" id="PTHR46467:SF1">
    <property type="entry name" value="TETHER CONTAINING UBX DOMAIN FOR GLUT4"/>
    <property type="match status" value="1"/>
</dbReference>
<dbReference type="FunCoup" id="C4JUI2">
    <property type="interactions" value="29"/>
</dbReference>
<dbReference type="CDD" id="cd16105">
    <property type="entry name" value="Ubl_ASPSCR1_like"/>
    <property type="match status" value="1"/>
</dbReference>
<protein>
    <recommendedName>
        <fullName evidence="2">UBX domain-containing protein</fullName>
    </recommendedName>
</protein>
<dbReference type="STRING" id="336963.C4JUI2"/>
<dbReference type="InterPro" id="IPR001012">
    <property type="entry name" value="UBX_dom"/>
</dbReference>
<feature type="region of interest" description="Disordered" evidence="1">
    <location>
        <begin position="215"/>
        <end position="276"/>
    </location>
</feature>
<accession>C4JUI2</accession>
<feature type="compositionally biased region" description="Gly residues" evidence="1">
    <location>
        <begin position="487"/>
        <end position="502"/>
    </location>
</feature>
<dbReference type="Gene3D" id="3.10.20.90">
    <property type="entry name" value="Phosphatidylinositol 3-kinase Catalytic Subunit, Chain A, domain 1"/>
    <property type="match status" value="1"/>
</dbReference>
<dbReference type="EMBL" id="CH476617">
    <property type="protein sequence ID" value="EEP79943.1"/>
    <property type="molecule type" value="Genomic_DNA"/>
</dbReference>
<dbReference type="Pfam" id="PF11470">
    <property type="entry name" value="TUG-UBL1"/>
    <property type="match status" value="1"/>
</dbReference>
<evidence type="ECO:0000256" key="1">
    <source>
        <dbReference type="SAM" id="MobiDB-lite"/>
    </source>
</evidence>
<reference evidence="4" key="1">
    <citation type="journal article" date="2009" name="Genome Res.">
        <title>Comparative genomic analyses of the human fungal pathogens Coccidioides and their relatives.</title>
        <authorList>
            <person name="Sharpton T.J."/>
            <person name="Stajich J.E."/>
            <person name="Rounsley S.D."/>
            <person name="Gardner M.J."/>
            <person name="Wortman J.R."/>
            <person name="Jordar V.S."/>
            <person name="Maiti R."/>
            <person name="Kodira C.D."/>
            <person name="Neafsey D.E."/>
            <person name="Zeng Q."/>
            <person name="Hung C.-Y."/>
            <person name="McMahan C."/>
            <person name="Muszewska A."/>
            <person name="Grynberg M."/>
            <person name="Mandel M.A."/>
            <person name="Kellner E.M."/>
            <person name="Barker B.M."/>
            <person name="Galgiani J.N."/>
            <person name="Orbach M.J."/>
            <person name="Kirkland T.N."/>
            <person name="Cole G.T."/>
            <person name="Henn M.R."/>
            <person name="Birren B.W."/>
            <person name="Taylor J.W."/>
        </authorList>
    </citation>
    <scope>NUCLEOTIDE SEQUENCE [LARGE SCALE GENOMIC DNA]</scope>
    <source>
        <strain evidence="4">UAMH 1704</strain>
    </source>
</reference>
<proteinExistence type="predicted"/>
<dbReference type="GO" id="GO:0012506">
    <property type="term" value="C:vesicle membrane"/>
    <property type="evidence" value="ECO:0007669"/>
    <property type="project" value="TreeGrafter"/>
</dbReference>